<organism evidence="4 5">
    <name type="scientific">Gemmobacter fulvus</name>
    <dbReference type="NCBI Taxonomy" id="2840474"/>
    <lineage>
        <taxon>Bacteria</taxon>
        <taxon>Pseudomonadati</taxon>
        <taxon>Pseudomonadota</taxon>
        <taxon>Alphaproteobacteria</taxon>
        <taxon>Rhodobacterales</taxon>
        <taxon>Paracoccaceae</taxon>
        <taxon>Gemmobacter</taxon>
    </lineage>
</organism>
<sequence>MNITIAIIGAGIGGLGFAALAAAAGHRVQLFERFAQAAPVGSGLVVQPVGLAVLDRIGAGAEARSLGTPLHRMLGHAQGLRRPVLDVSYRADAAGLAMHRASLFHVLWQAAMASGAEVITGATVSAAPLHGSGRRVVLADGRSFGPFDLLVDASGAGSVLSPLRPRSLGYGAIWGTVPWPEATPLPPDQLRQRYRGAAQMMGVLPVGQMPQDPQRRAAVFWSLPLGQIAAWQAAPLDDWKVEAERLWPEVAPFLTTITRHDQMTPARYSHGSLRRPYATALAFLGDAAHRASPQLGQGANMALLDAMALAQALRMQPLADALPAYAAMRRWHLRLYQGMSALFTPMYQSGSTLLPPMRDHLLAPFSRAPLVRGILTRLVSGDLIPPLAGQIFP</sequence>
<dbReference type="GO" id="GO:0004497">
    <property type="term" value="F:monooxygenase activity"/>
    <property type="evidence" value="ECO:0007669"/>
    <property type="project" value="UniProtKB-KW"/>
</dbReference>
<evidence type="ECO:0000259" key="3">
    <source>
        <dbReference type="Pfam" id="PF01494"/>
    </source>
</evidence>
<accession>A0A975PAD1</accession>
<dbReference type="PANTHER" id="PTHR13789:SF309">
    <property type="entry name" value="PUTATIVE (AFU_ORTHOLOGUE AFUA_6G14510)-RELATED"/>
    <property type="match status" value="1"/>
</dbReference>
<evidence type="ECO:0000256" key="1">
    <source>
        <dbReference type="ARBA" id="ARBA00023002"/>
    </source>
</evidence>
<protein>
    <submittedName>
        <fullName evidence="4">FAD-dependent monooxygenase</fullName>
    </submittedName>
</protein>
<keyword evidence="5" id="KW-1185">Reference proteome</keyword>
<keyword evidence="1" id="KW-0560">Oxidoreductase</keyword>
<evidence type="ECO:0000313" key="5">
    <source>
        <dbReference type="Proteomes" id="UP000679352"/>
    </source>
</evidence>
<evidence type="ECO:0000313" key="4">
    <source>
        <dbReference type="EMBL" id="QWK91421.1"/>
    </source>
</evidence>
<dbReference type="Gene3D" id="3.50.50.60">
    <property type="entry name" value="FAD/NAD(P)-binding domain"/>
    <property type="match status" value="1"/>
</dbReference>
<dbReference type="KEGG" id="gfu:KM031_05930"/>
<dbReference type="Proteomes" id="UP000679352">
    <property type="component" value="Chromosome"/>
</dbReference>
<keyword evidence="2 4" id="KW-0503">Monooxygenase</keyword>
<dbReference type="AlphaFoldDB" id="A0A975PAD1"/>
<dbReference type="RefSeq" id="WP_215503612.1">
    <property type="nucleotide sequence ID" value="NZ_CP076361.1"/>
</dbReference>
<dbReference type="PRINTS" id="PR00420">
    <property type="entry name" value="RNGMNOXGNASE"/>
</dbReference>
<proteinExistence type="predicted"/>
<reference evidence="4" key="1">
    <citation type="submission" date="2021-06" db="EMBL/GenBank/DDBJ databases">
        <title>Direct submission.</title>
        <authorList>
            <person name="Lee C.-S."/>
            <person name="Jin L."/>
        </authorList>
    </citation>
    <scope>NUCLEOTIDE SEQUENCE</scope>
    <source>
        <strain evidence="4">Con5</strain>
    </source>
</reference>
<dbReference type="PANTHER" id="PTHR13789">
    <property type="entry name" value="MONOOXYGENASE"/>
    <property type="match status" value="1"/>
</dbReference>
<dbReference type="GO" id="GO:0071949">
    <property type="term" value="F:FAD binding"/>
    <property type="evidence" value="ECO:0007669"/>
    <property type="project" value="InterPro"/>
</dbReference>
<dbReference type="EMBL" id="CP076361">
    <property type="protein sequence ID" value="QWK91421.1"/>
    <property type="molecule type" value="Genomic_DNA"/>
</dbReference>
<dbReference type="SUPFAM" id="SSF51905">
    <property type="entry name" value="FAD/NAD(P)-binding domain"/>
    <property type="match status" value="1"/>
</dbReference>
<name>A0A975PAD1_9RHOB</name>
<dbReference type="Pfam" id="PF01494">
    <property type="entry name" value="FAD_binding_3"/>
    <property type="match status" value="1"/>
</dbReference>
<feature type="domain" description="FAD-binding" evidence="3">
    <location>
        <begin position="4"/>
        <end position="315"/>
    </location>
</feature>
<dbReference type="InterPro" id="IPR050493">
    <property type="entry name" value="FAD-dep_Monooxygenase_BioMet"/>
</dbReference>
<dbReference type="InterPro" id="IPR036188">
    <property type="entry name" value="FAD/NAD-bd_sf"/>
</dbReference>
<evidence type="ECO:0000256" key="2">
    <source>
        <dbReference type="ARBA" id="ARBA00023033"/>
    </source>
</evidence>
<dbReference type="InterPro" id="IPR002938">
    <property type="entry name" value="FAD-bd"/>
</dbReference>
<gene>
    <name evidence="4" type="ORF">KM031_05930</name>
</gene>